<keyword evidence="2" id="KW-0472">Membrane</keyword>
<dbReference type="STRING" id="225164.V4CDN6"/>
<sequence length="238" mass="26530">MATNKDIEANRLEPSSPAPPYSSEPQPGATAIPHQDVELPTYQQALHDPTGPPPSYDSLFGRVKEAKAKSSGVLDFLMKVLETLVSTLCFTILLGIIFAIPIAMICMGSIHLEDCPRERFIPIYLIVAGAFGAFRNLVSFVPRLCKSDDEEETPPEAKKKGQKSFHLIDCFLFGWFIAGNVWIYRVYNDFNATDPTSSYYCEPTLYYFAFWLTTATYILIGSMCFCICCGSCLAFCFS</sequence>
<dbReference type="Proteomes" id="UP000030746">
    <property type="component" value="Unassembled WGS sequence"/>
</dbReference>
<keyword evidence="2" id="KW-1133">Transmembrane helix</keyword>
<feature type="transmembrane region" description="Helical" evidence="2">
    <location>
        <begin position="122"/>
        <end position="144"/>
    </location>
</feature>
<gene>
    <name evidence="3" type="ORF">LOTGIDRAFT_230986</name>
</gene>
<evidence type="ECO:0000313" key="4">
    <source>
        <dbReference type="Proteomes" id="UP000030746"/>
    </source>
</evidence>
<name>V4CDN6_LOTGI</name>
<evidence type="ECO:0000256" key="2">
    <source>
        <dbReference type="SAM" id="Phobius"/>
    </source>
</evidence>
<feature type="transmembrane region" description="Helical" evidence="2">
    <location>
        <begin position="84"/>
        <end position="110"/>
    </location>
</feature>
<feature type="transmembrane region" description="Helical" evidence="2">
    <location>
        <begin position="204"/>
        <end position="237"/>
    </location>
</feature>
<dbReference type="PANTHER" id="PTHR33444">
    <property type="entry name" value="SI:DKEY-19B23.12-RELATED"/>
    <property type="match status" value="1"/>
</dbReference>
<dbReference type="KEGG" id="lgi:LOTGIDRAFT_230986"/>
<dbReference type="EMBL" id="KB200869">
    <property type="protein sequence ID" value="ESP00045.1"/>
    <property type="molecule type" value="Genomic_DNA"/>
</dbReference>
<dbReference type="RefSeq" id="XP_009049236.1">
    <property type="nucleotide sequence ID" value="XM_009050988.1"/>
</dbReference>
<dbReference type="HOGENOM" id="CLU_073412_0_1_1"/>
<dbReference type="CTD" id="20248428"/>
<dbReference type="AlphaFoldDB" id="V4CDN6"/>
<proteinExistence type="predicted"/>
<dbReference type="OMA" id="IVIPVCM"/>
<organism evidence="3 4">
    <name type="scientific">Lottia gigantea</name>
    <name type="common">Giant owl limpet</name>
    <dbReference type="NCBI Taxonomy" id="225164"/>
    <lineage>
        <taxon>Eukaryota</taxon>
        <taxon>Metazoa</taxon>
        <taxon>Spiralia</taxon>
        <taxon>Lophotrochozoa</taxon>
        <taxon>Mollusca</taxon>
        <taxon>Gastropoda</taxon>
        <taxon>Patellogastropoda</taxon>
        <taxon>Lottioidea</taxon>
        <taxon>Lottiidae</taxon>
        <taxon>Lottia</taxon>
    </lineage>
</organism>
<feature type="region of interest" description="Disordered" evidence="1">
    <location>
        <begin position="1"/>
        <end position="34"/>
    </location>
</feature>
<feature type="transmembrane region" description="Helical" evidence="2">
    <location>
        <begin position="165"/>
        <end position="184"/>
    </location>
</feature>
<feature type="compositionally biased region" description="Basic and acidic residues" evidence="1">
    <location>
        <begin position="1"/>
        <end position="11"/>
    </location>
</feature>
<dbReference type="InterPro" id="IPR040350">
    <property type="entry name" value="TMEM272"/>
</dbReference>
<dbReference type="GeneID" id="20248428"/>
<protein>
    <submittedName>
        <fullName evidence="3">Uncharacterized protein</fullName>
    </submittedName>
</protein>
<accession>V4CDN6</accession>
<keyword evidence="2" id="KW-0812">Transmembrane</keyword>
<dbReference type="PANTHER" id="PTHR33444:SF2">
    <property type="entry name" value="MARVEL DOMAIN-CONTAINING PROTEIN"/>
    <property type="match status" value="1"/>
</dbReference>
<reference evidence="3 4" key="1">
    <citation type="journal article" date="2013" name="Nature">
        <title>Insights into bilaterian evolution from three spiralian genomes.</title>
        <authorList>
            <person name="Simakov O."/>
            <person name="Marletaz F."/>
            <person name="Cho S.J."/>
            <person name="Edsinger-Gonzales E."/>
            <person name="Havlak P."/>
            <person name="Hellsten U."/>
            <person name="Kuo D.H."/>
            <person name="Larsson T."/>
            <person name="Lv J."/>
            <person name="Arendt D."/>
            <person name="Savage R."/>
            <person name="Osoegawa K."/>
            <person name="de Jong P."/>
            <person name="Grimwood J."/>
            <person name="Chapman J.A."/>
            <person name="Shapiro H."/>
            <person name="Aerts A."/>
            <person name="Otillar R.P."/>
            <person name="Terry A.Y."/>
            <person name="Boore J.L."/>
            <person name="Grigoriev I.V."/>
            <person name="Lindberg D.R."/>
            <person name="Seaver E.C."/>
            <person name="Weisblat D.A."/>
            <person name="Putnam N.H."/>
            <person name="Rokhsar D.S."/>
        </authorList>
    </citation>
    <scope>NUCLEOTIDE SEQUENCE [LARGE SCALE GENOMIC DNA]</scope>
</reference>
<evidence type="ECO:0000256" key="1">
    <source>
        <dbReference type="SAM" id="MobiDB-lite"/>
    </source>
</evidence>
<evidence type="ECO:0000313" key="3">
    <source>
        <dbReference type="EMBL" id="ESP00045.1"/>
    </source>
</evidence>
<keyword evidence="4" id="KW-1185">Reference proteome</keyword>
<dbReference type="OrthoDB" id="6157510at2759"/>